<dbReference type="Gene3D" id="2.60.40.1120">
    <property type="entry name" value="Carboxypeptidase-like, regulatory domain"/>
    <property type="match status" value="2"/>
</dbReference>
<evidence type="ECO:0000313" key="1">
    <source>
        <dbReference type="EMBL" id="MBL1409165.1"/>
    </source>
</evidence>
<accession>A0ABS1R4F4</accession>
<proteinExistence type="predicted"/>
<reference evidence="1 2" key="1">
    <citation type="submission" date="2021-01" db="EMBL/GenBank/DDBJ databases">
        <title>C459-1 draft genome sequence.</title>
        <authorList>
            <person name="Zhang X.-F."/>
        </authorList>
    </citation>
    <scope>NUCLEOTIDE SEQUENCE [LARGE SCALE GENOMIC DNA]</scope>
    <source>
        <strain evidence="2">C459-1</strain>
    </source>
</reference>
<dbReference type="Proteomes" id="UP000625283">
    <property type="component" value="Unassembled WGS sequence"/>
</dbReference>
<gene>
    <name evidence="1" type="ORF">JKG61_10415</name>
</gene>
<dbReference type="SUPFAM" id="SSF49464">
    <property type="entry name" value="Carboxypeptidase regulatory domain-like"/>
    <property type="match status" value="2"/>
</dbReference>
<dbReference type="EMBL" id="JAERTY010000005">
    <property type="protein sequence ID" value="MBL1409165.1"/>
    <property type="molecule type" value="Genomic_DNA"/>
</dbReference>
<organism evidence="1 2">
    <name type="scientific">Sphingobacterium faecale</name>
    <dbReference type="NCBI Taxonomy" id="2803775"/>
    <lineage>
        <taxon>Bacteria</taxon>
        <taxon>Pseudomonadati</taxon>
        <taxon>Bacteroidota</taxon>
        <taxon>Sphingobacteriia</taxon>
        <taxon>Sphingobacteriales</taxon>
        <taxon>Sphingobacteriaceae</taxon>
        <taxon>Sphingobacterium</taxon>
    </lineage>
</organism>
<protein>
    <recommendedName>
        <fullName evidence="3">TANFOR domain-containing protein</fullName>
    </recommendedName>
</protein>
<name>A0ABS1R4F4_9SPHI</name>
<sequence length="2132" mass="230497">MKLILSNIRYILIIFASLLCGPYLWGQVQITTHVLPPYQSRIADYASHPELMLVTLTNLSTTEVNVQLTAKITGDNGIAAWVKPGYRSPSPITIQAGQSISLHGNDIAFLFDINKIEYTGISRTDMTRGVGLLEGNYTLCIRALRYSNLEPISPDQPLGCTSFRISDVEPPRILSPFADQVLDTKAVQAFPITWSTPPGSPPGTQYKVRIVEMVAPRNPNDLIQSTPPLIEETVFQNMLLYGPSYPALVPGRKYALVVQAQDPEGKTFFRNRGISEVLVFTYGKEGDSETITTDNNKKTSSEENLPKKYATNTIKGRLVWAFKRSEEVHKPAVALPYKGDTGNMHPGVVGNTLQTSLLASHYLEHNPIQANNATALAQTDPTLDGRKMIGETRAAPTLSVEASSVMSANGASSLALTYENVTPQAGQERHALAHAKITLRGVKSIIKNNNIGSANTQSNNPKPSKTTVEQDNLWAGLRTEGSLKNIATPMGNAAVSGGNVASDAQASNRVNPGNTIITDAGSNTVPQLKGGDFNQVNILATGRTDLEGNFEIHFMDPKYAGNNSYERIILTVETSDFETFEHSIPIQELSSSPTIELGEKLLLAKTYRLNPTYQIEPHNGEGLGNPGVRVRLLRPKEEVTKNTYLQHERADKNRDRQEVILGGRTYIVIAKDSIEASDQRKDRYNFSFAGLFYSGELRLEFEPLNKVLKNKSSGFRVIDQKLSPSQILVARPTFVGALVQPAVSGQVILKAGENMVPVADAVLTVSFREEDKISISSSLVTVGSLNQVLTSQINKASTLLNSSGGSLAGTIPGTKLTQLGTNINMLASASAIDGTSQPVYVAAGNTLANSSVVADITYQQLITGDQYASEEALRKKYGQYTVKTDSTGQYYIGNLPLLKEGASYTVKLASVPASFKNLEVSPGMEQQFIAGKGIMETRSFTISPEIFNIVGRVVDQEKKGIPFARAHFKGSTNYFETGEQGLFQTSYYRGNHTLIVEKEGYLPLEIKVNLVEIASVTNPDKLGLKDKIVQVAVVKPGQEVMNMQTVDNWTQSVQNTHTVKNALNLGATFSPAMFGNAAGNIGNPLNQSTLQGIGNTRGPGNYEEDLSVLTEQLQLNNSFQAQINKTYKSNAFVFSGTETTDLGDIGPMLPRLGKVKFTVVYKQSGAPVADALISLFDSLQYTDIDGIWLYEGFGGRATVTVKGPQGSGLVPIQRSIQIDETGKVTDIRIELERGVKVYGIVRSGTFVLDNAYIAVEGRDYLNTKTDASGRYELYMPIGEYTMRASKSGYFAKREARQLQQQQDLQLDFMLEDGGGRNISSLLGFEIELDKAESDGAGERWTGRFVNMKGVAPLFDKDIAIAIPFTDARVSFDRQGNAIPQNNVVLTDLNNITLKAFGFLPVVLKSNQQLKVTGNEQGKGTITGRVEIDISKIQGSRGYTLPSSQPILLTLNDAVGTPQIDVFKANANSVQNVHLKLAKADGADLTASLYGFTMKLDLSRSSVSMEGIELAGEIKTPALGPISAANIQVEQFKLSKDLKIQVVKVQQQNLPSFQIGSWKAQLTALLFNESGFKVGGRLKFTIPQSSESTIDFTNLKIGKDAIYGGDFNFPTNGISIYKIAQLTTGSQPLGFGRVGNTQVYYLAGSANMKFGTLFTKEIKIPSFQFQTDGRFLLEAPVNQTADLAFAKFKLASLTLSTLSGQKPYISVQGEFSAEFPGLRFEASDIRFSVNTGGQVGFSVGTIKGELSVAVLKAGVTVGLYEDGFKGGGKLGIPGTPINAEIGFHYRKVSGGIDIGAEFAAGVSIPIGIVEITQVGGGFSYNSANKKFMVNIKGGATISGMRALVELKPISLTVESGPIITGHVGVVVGTTFKLVDAYTVLNFRDKFFAITVNSDIEPIKGVARARLNGLLKIKWDPQENYVFLGANMDVDILKILKNYGEFALGVNIKNPKSRGDEIASYFKYLEGELYNGNSAFSGVYLHSSTSFGVPKDRAVGIGGDVFGVRAWFYTGSDAVLVLNFAENDYRFRLAGTVEAGGEGCFIGICVGGGFSTCYALMGGYSTANGWQLGGRAGGNIEIQIGKRANCNSVEFCAWLIPCGGRVCIGAHAALDISTKRGLQFSVGMGNSNTGNLCR</sequence>
<dbReference type="RefSeq" id="WP_202102921.1">
    <property type="nucleotide sequence ID" value="NZ_JAERTY010000005.1"/>
</dbReference>
<comment type="caution">
    <text evidence="1">The sequence shown here is derived from an EMBL/GenBank/DDBJ whole genome shotgun (WGS) entry which is preliminary data.</text>
</comment>
<keyword evidence="2" id="KW-1185">Reference proteome</keyword>
<evidence type="ECO:0000313" key="2">
    <source>
        <dbReference type="Proteomes" id="UP000625283"/>
    </source>
</evidence>
<evidence type="ECO:0008006" key="3">
    <source>
        <dbReference type="Google" id="ProtNLM"/>
    </source>
</evidence>
<dbReference type="InterPro" id="IPR008969">
    <property type="entry name" value="CarboxyPept-like_regulatory"/>
</dbReference>